<evidence type="ECO:0000313" key="14">
    <source>
        <dbReference type="EMBL" id="TWF97026.1"/>
    </source>
</evidence>
<protein>
    <recommendedName>
        <fullName evidence="6">Multicopper oxidase CueO</fullName>
        <ecNumber evidence="5">1.16.3.4</ecNumber>
    </recommendedName>
    <alternativeName>
        <fullName evidence="7">Copper efflux oxidase</fullName>
    </alternativeName>
    <alternativeName>
        <fullName evidence="8">Cuprous oxidase</fullName>
    </alternativeName>
</protein>
<evidence type="ECO:0000259" key="12">
    <source>
        <dbReference type="Pfam" id="PF07731"/>
    </source>
</evidence>
<proteinExistence type="inferred from homology"/>
<keyword evidence="3" id="KW-0479">Metal-binding</keyword>
<reference evidence="14 15" key="1">
    <citation type="submission" date="2019-06" db="EMBL/GenBank/DDBJ databases">
        <title>Sequencing the genomes of 1000 actinobacteria strains.</title>
        <authorList>
            <person name="Klenk H.-P."/>
        </authorList>
    </citation>
    <scope>NUCLEOTIDE SEQUENCE [LARGE SCALE GENOMIC DNA]</scope>
    <source>
        <strain evidence="14 15">DSM 44826</strain>
    </source>
</reference>
<organism evidence="14 15">
    <name type="scientific">Kitasatospora viridis</name>
    <dbReference type="NCBI Taxonomy" id="281105"/>
    <lineage>
        <taxon>Bacteria</taxon>
        <taxon>Bacillati</taxon>
        <taxon>Actinomycetota</taxon>
        <taxon>Actinomycetes</taxon>
        <taxon>Kitasatosporales</taxon>
        <taxon>Streptomycetaceae</taxon>
        <taxon>Kitasatospora</taxon>
    </lineage>
</organism>
<comment type="catalytic activity">
    <reaction evidence="9">
        <text>4 Cu(+) + O2 + 4 H(+) = 4 Cu(2+) + 2 H2O</text>
        <dbReference type="Rhea" id="RHEA:30083"/>
        <dbReference type="ChEBI" id="CHEBI:15377"/>
        <dbReference type="ChEBI" id="CHEBI:15378"/>
        <dbReference type="ChEBI" id="CHEBI:15379"/>
        <dbReference type="ChEBI" id="CHEBI:29036"/>
        <dbReference type="ChEBI" id="CHEBI:49552"/>
        <dbReference type="EC" id="1.16.3.4"/>
    </reaction>
    <physiologicalReaction direction="left-to-right" evidence="9">
        <dbReference type="Rhea" id="RHEA:30084"/>
    </physiologicalReaction>
</comment>
<keyword evidence="4" id="KW-0560">Oxidoreductase</keyword>
<dbReference type="Pfam" id="PF07731">
    <property type="entry name" value="Cu-oxidase_2"/>
    <property type="match status" value="1"/>
</dbReference>
<dbReference type="PROSITE" id="PS00080">
    <property type="entry name" value="MULTICOPPER_OXIDASE2"/>
    <property type="match status" value="1"/>
</dbReference>
<dbReference type="AlphaFoldDB" id="A0A561UCE6"/>
<feature type="domain" description="Plastocyanin-like" evidence="13">
    <location>
        <begin position="174"/>
        <end position="216"/>
    </location>
</feature>
<evidence type="ECO:0000256" key="1">
    <source>
        <dbReference type="ARBA" id="ARBA00010609"/>
    </source>
</evidence>
<feature type="domain" description="Plastocyanin-like" evidence="13">
    <location>
        <begin position="74"/>
        <end position="138"/>
    </location>
</feature>
<comment type="caution">
    <text evidence="14">The sequence shown here is derived from an EMBL/GenBank/DDBJ whole genome shotgun (WGS) entry which is preliminary data.</text>
</comment>
<dbReference type="EMBL" id="VIWT01000001">
    <property type="protein sequence ID" value="TWF97026.1"/>
    <property type="molecule type" value="Genomic_DNA"/>
</dbReference>
<feature type="domain" description="Plastocyanin-like" evidence="12">
    <location>
        <begin position="421"/>
        <end position="526"/>
    </location>
</feature>
<feature type="domain" description="Plastocyanin-like" evidence="11">
    <location>
        <begin position="285"/>
        <end position="352"/>
    </location>
</feature>
<keyword evidence="15" id="KW-1185">Reference proteome</keyword>
<keyword evidence="14" id="KW-0167">Capsid protein</keyword>
<evidence type="ECO:0000256" key="8">
    <source>
        <dbReference type="ARBA" id="ARBA00043090"/>
    </source>
</evidence>
<dbReference type="Proteomes" id="UP000317940">
    <property type="component" value="Unassembled WGS sequence"/>
</dbReference>
<evidence type="ECO:0000256" key="3">
    <source>
        <dbReference type="ARBA" id="ARBA00022723"/>
    </source>
</evidence>
<evidence type="ECO:0000256" key="2">
    <source>
        <dbReference type="ARBA" id="ARBA00011245"/>
    </source>
</evidence>
<dbReference type="SUPFAM" id="SSF49503">
    <property type="entry name" value="Cupredoxins"/>
    <property type="match status" value="3"/>
</dbReference>
<name>A0A561UCE6_9ACTN</name>
<dbReference type="Pfam" id="PF00394">
    <property type="entry name" value="Cu-oxidase"/>
    <property type="match status" value="1"/>
</dbReference>
<dbReference type="EC" id="1.16.3.4" evidence="5"/>
<dbReference type="GO" id="GO:0005507">
    <property type="term" value="F:copper ion binding"/>
    <property type="evidence" value="ECO:0007669"/>
    <property type="project" value="InterPro"/>
</dbReference>
<dbReference type="InterPro" id="IPR045087">
    <property type="entry name" value="Cu-oxidase_fam"/>
</dbReference>
<dbReference type="PROSITE" id="PS51318">
    <property type="entry name" value="TAT"/>
    <property type="match status" value="1"/>
</dbReference>
<dbReference type="Pfam" id="PF07732">
    <property type="entry name" value="Cu-oxidase_3"/>
    <property type="match status" value="2"/>
</dbReference>
<evidence type="ECO:0000259" key="11">
    <source>
        <dbReference type="Pfam" id="PF00394"/>
    </source>
</evidence>
<dbReference type="PROSITE" id="PS51257">
    <property type="entry name" value="PROKAR_LIPOPROTEIN"/>
    <property type="match status" value="1"/>
</dbReference>
<dbReference type="InterPro" id="IPR002355">
    <property type="entry name" value="Cu_oxidase_Cu_BS"/>
</dbReference>
<evidence type="ECO:0000256" key="9">
    <source>
        <dbReference type="ARBA" id="ARBA00048092"/>
    </source>
</evidence>
<accession>A0A561UCE6</accession>
<evidence type="ECO:0000313" key="15">
    <source>
        <dbReference type="Proteomes" id="UP000317940"/>
    </source>
</evidence>
<feature type="signal peptide" evidence="10">
    <location>
        <begin position="1"/>
        <end position="30"/>
    </location>
</feature>
<gene>
    <name evidence="14" type="ORF">FHX73_11801</name>
</gene>
<dbReference type="Gene3D" id="2.60.40.420">
    <property type="entry name" value="Cupredoxins - blue copper proteins"/>
    <property type="match status" value="4"/>
</dbReference>
<dbReference type="RefSeq" id="WP_145903303.1">
    <property type="nucleotide sequence ID" value="NZ_BAAAMZ010000043.1"/>
</dbReference>
<feature type="chain" id="PRO_5039275835" description="Multicopper oxidase CueO" evidence="10">
    <location>
        <begin position="31"/>
        <end position="527"/>
    </location>
</feature>
<comment type="subunit">
    <text evidence="2">Monomer.</text>
</comment>
<dbReference type="PANTHER" id="PTHR48267">
    <property type="entry name" value="CUPREDOXIN SUPERFAMILY PROTEIN"/>
    <property type="match status" value="1"/>
</dbReference>
<sequence length="527" mass="56351">MSPSRRQLLGWAASAVVLSPLAAACSSSGAGGGPKLLKSALPLPQPFQVPLPIPPVMKPTRTDGGTDYYDLTVRPADVEIIPGHKTTIWGYDGRFPGPTFEARSGRRAVVRQTNALSVPIVTHLHGGRTAPESDGYPTDLVLPGGDMAGMAGMSSAAPSMPGMPKDPRASVVTGVRNYEYPHEQRAATLWYHDHRMDFSAPQVWRGLAGMHLIRDDVEAGLGLPDGDRELPLLICDRSFEADGSFRYPAKDPTLLKTPGVDGAYRGGVLGDVILVNGAPWPVVDVSATTYRLRLLNASNAREYTLALDPPPSGGQAFQQIGGDGGLLPAPIAHDSIDIAPAERFDVVVDFSRYRVGTLVTLVNRKDTGGPGSVMRFHVAKDGPTPAPLPAKLAGDFERLAPPSGGVTRNFDFTSGLVGGVMGWVVNGKGFDPNRSDADPTMGVVETWKLKSDLRHPIHVHLGNFQVLSRGSGGPGASDAGWKDTVLVRDGETVTVAIRFDGYRGRYMLHCHNLEHEDMAMMANIEVR</sequence>
<comment type="similarity">
    <text evidence="1">Belongs to the multicopper oxidase family.</text>
</comment>
<dbReference type="GO" id="GO:0016491">
    <property type="term" value="F:oxidoreductase activity"/>
    <property type="evidence" value="ECO:0007669"/>
    <property type="project" value="UniProtKB-KW"/>
</dbReference>
<dbReference type="OrthoDB" id="345021at2"/>
<dbReference type="PANTHER" id="PTHR48267:SF1">
    <property type="entry name" value="BILIRUBIN OXIDASE"/>
    <property type="match status" value="1"/>
</dbReference>
<evidence type="ECO:0000256" key="6">
    <source>
        <dbReference type="ARBA" id="ARBA00041027"/>
    </source>
</evidence>
<dbReference type="InterPro" id="IPR006311">
    <property type="entry name" value="TAT_signal"/>
</dbReference>
<evidence type="ECO:0000256" key="4">
    <source>
        <dbReference type="ARBA" id="ARBA00023002"/>
    </source>
</evidence>
<dbReference type="CDD" id="cd14448">
    <property type="entry name" value="CuRO_2_BOD_CotA_like"/>
    <property type="match status" value="1"/>
</dbReference>
<dbReference type="InterPro" id="IPR011706">
    <property type="entry name" value="Cu-oxidase_C"/>
</dbReference>
<dbReference type="InterPro" id="IPR008972">
    <property type="entry name" value="Cupredoxin"/>
</dbReference>
<dbReference type="InterPro" id="IPR001117">
    <property type="entry name" value="Cu-oxidase_2nd"/>
</dbReference>
<dbReference type="InterPro" id="IPR011707">
    <property type="entry name" value="Cu-oxidase-like_N"/>
</dbReference>
<evidence type="ECO:0000256" key="5">
    <source>
        <dbReference type="ARBA" id="ARBA00038978"/>
    </source>
</evidence>
<evidence type="ECO:0000256" key="7">
    <source>
        <dbReference type="ARBA" id="ARBA00042896"/>
    </source>
</evidence>
<keyword evidence="14" id="KW-0946">Virion</keyword>
<keyword evidence="10" id="KW-0732">Signal</keyword>
<evidence type="ECO:0000259" key="13">
    <source>
        <dbReference type="Pfam" id="PF07732"/>
    </source>
</evidence>
<evidence type="ECO:0000256" key="10">
    <source>
        <dbReference type="SAM" id="SignalP"/>
    </source>
</evidence>